<keyword evidence="5" id="KW-0472">Membrane</keyword>
<evidence type="ECO:0000256" key="6">
    <source>
        <dbReference type="ARBA" id="ARBA00023180"/>
    </source>
</evidence>
<dbReference type="Pfam" id="PF01822">
    <property type="entry name" value="WSC"/>
    <property type="match status" value="1"/>
</dbReference>
<dbReference type="GO" id="GO:0005886">
    <property type="term" value="C:plasma membrane"/>
    <property type="evidence" value="ECO:0007669"/>
    <property type="project" value="TreeGrafter"/>
</dbReference>
<feature type="chain" id="PRO_5012244318" description="WSC domain-containing protein" evidence="8">
    <location>
        <begin position="21"/>
        <end position="209"/>
    </location>
</feature>
<evidence type="ECO:0000256" key="1">
    <source>
        <dbReference type="ARBA" id="ARBA00004167"/>
    </source>
</evidence>
<keyword evidence="3 8" id="KW-0732">Signal</keyword>
<gene>
    <name evidence="10" type="ORF">BOX15_Mlig015848g1</name>
</gene>
<comment type="caution">
    <text evidence="10">The sequence shown here is derived from an EMBL/GenBank/DDBJ whole genome shotgun (WGS) entry which is preliminary data.</text>
</comment>
<evidence type="ECO:0000256" key="2">
    <source>
        <dbReference type="ARBA" id="ARBA00022692"/>
    </source>
</evidence>
<evidence type="ECO:0000256" key="3">
    <source>
        <dbReference type="ARBA" id="ARBA00022729"/>
    </source>
</evidence>
<reference evidence="10 11" key="1">
    <citation type="submission" date="2017-06" db="EMBL/GenBank/DDBJ databases">
        <title>A platform for efficient transgenesis in Macrostomum lignano, a flatworm model organism for stem cell research.</title>
        <authorList>
            <person name="Berezikov E."/>
        </authorList>
    </citation>
    <scope>NUCLEOTIDE SEQUENCE [LARGE SCALE GENOMIC DNA]</scope>
    <source>
        <strain evidence="10">DV1</strain>
        <tissue evidence="10">Whole organism</tissue>
    </source>
</reference>
<dbReference type="InterPro" id="IPR051836">
    <property type="entry name" value="Kremen_rcpt"/>
</dbReference>
<feature type="region of interest" description="Disordered" evidence="7">
    <location>
        <begin position="187"/>
        <end position="209"/>
    </location>
</feature>
<dbReference type="OrthoDB" id="2019572at2759"/>
<accession>A0A267GR63</accession>
<feature type="domain" description="WSC" evidence="9">
    <location>
        <begin position="24"/>
        <end position="133"/>
    </location>
</feature>
<keyword evidence="4" id="KW-1133">Transmembrane helix</keyword>
<evidence type="ECO:0000256" key="7">
    <source>
        <dbReference type="SAM" id="MobiDB-lite"/>
    </source>
</evidence>
<protein>
    <recommendedName>
        <fullName evidence="9">WSC domain-containing protein</fullName>
    </recommendedName>
</protein>
<organism evidence="10 11">
    <name type="scientific">Macrostomum lignano</name>
    <dbReference type="NCBI Taxonomy" id="282301"/>
    <lineage>
        <taxon>Eukaryota</taxon>
        <taxon>Metazoa</taxon>
        <taxon>Spiralia</taxon>
        <taxon>Lophotrochozoa</taxon>
        <taxon>Platyhelminthes</taxon>
        <taxon>Rhabditophora</taxon>
        <taxon>Macrostomorpha</taxon>
        <taxon>Macrostomida</taxon>
        <taxon>Macrostomidae</taxon>
        <taxon>Macrostomum</taxon>
    </lineage>
</organism>
<feature type="signal peptide" evidence="8">
    <location>
        <begin position="1"/>
        <end position="20"/>
    </location>
</feature>
<evidence type="ECO:0000256" key="8">
    <source>
        <dbReference type="SAM" id="SignalP"/>
    </source>
</evidence>
<dbReference type="PANTHER" id="PTHR24269">
    <property type="entry name" value="KREMEN PROTEIN"/>
    <property type="match status" value="1"/>
</dbReference>
<dbReference type="PROSITE" id="PS51212">
    <property type="entry name" value="WSC"/>
    <property type="match status" value="1"/>
</dbReference>
<dbReference type="AlphaFoldDB" id="A0A267GR63"/>
<comment type="subcellular location">
    <subcellularLocation>
        <location evidence="1">Membrane</location>
        <topology evidence="1">Single-pass membrane protein</topology>
    </subcellularLocation>
</comment>
<dbReference type="PANTHER" id="PTHR24269:SF16">
    <property type="entry name" value="PROTEIN SLG1"/>
    <property type="match status" value="1"/>
</dbReference>
<evidence type="ECO:0000313" key="10">
    <source>
        <dbReference type="EMBL" id="PAA87779.1"/>
    </source>
</evidence>
<proteinExistence type="predicted"/>
<keyword evidence="6" id="KW-0325">Glycoprotein</keyword>
<keyword evidence="2" id="KW-0812">Transmembrane</keyword>
<name>A0A267GR63_9PLAT</name>
<evidence type="ECO:0000256" key="4">
    <source>
        <dbReference type="ARBA" id="ARBA00022989"/>
    </source>
</evidence>
<evidence type="ECO:0000256" key="5">
    <source>
        <dbReference type="ARBA" id="ARBA00023136"/>
    </source>
</evidence>
<dbReference type="Proteomes" id="UP000215902">
    <property type="component" value="Unassembled WGS sequence"/>
</dbReference>
<dbReference type="EMBL" id="NIVC01000217">
    <property type="protein sequence ID" value="PAA87779.1"/>
    <property type="molecule type" value="Genomic_DNA"/>
</dbReference>
<dbReference type="SMART" id="SM00321">
    <property type="entry name" value="WSC"/>
    <property type="match status" value="1"/>
</dbReference>
<evidence type="ECO:0000259" key="9">
    <source>
        <dbReference type="PROSITE" id="PS51212"/>
    </source>
</evidence>
<keyword evidence="11" id="KW-1185">Reference proteome</keyword>
<sequence length="209" mass="22246">MSICMFQSLLLCALLTCAAGRVAQISYVGCYQDGDNSNRDLTALKGLKNLGPYSIDPNIGIINNDDMSLEFCSDVCSLGGFPYFGVQFSKQCFCGTSYGSHGKLGESRCRRKCAGNSLQPCGGFGTNSVFALADPIKVEKTEKNKNVYTMSKHSTLIIVNNKTSFWPAAAPSAMQCLASAAPAPTARPPSSPSGCSPATCWRSPTRHST</sequence>
<dbReference type="InterPro" id="IPR002889">
    <property type="entry name" value="WSC_carb-bd"/>
</dbReference>
<evidence type="ECO:0000313" key="11">
    <source>
        <dbReference type="Proteomes" id="UP000215902"/>
    </source>
</evidence>
<dbReference type="STRING" id="282301.A0A267GR63"/>